<dbReference type="GO" id="GO:0016020">
    <property type="term" value="C:membrane"/>
    <property type="evidence" value="ECO:0007669"/>
    <property type="project" value="InterPro"/>
</dbReference>
<reference evidence="4" key="2">
    <citation type="journal article" date="2021" name="Microbiome">
        <title>Successional dynamics and alternative stable states in a saline activated sludge microbial community over 9 years.</title>
        <authorList>
            <person name="Wang Y."/>
            <person name="Ye J."/>
            <person name="Ju F."/>
            <person name="Liu L."/>
            <person name="Boyd J.A."/>
            <person name="Deng Y."/>
            <person name="Parks D.H."/>
            <person name="Jiang X."/>
            <person name="Yin X."/>
            <person name="Woodcroft B.J."/>
            <person name="Tyson G.W."/>
            <person name="Hugenholtz P."/>
            <person name="Polz M.F."/>
            <person name="Zhang T."/>
        </authorList>
    </citation>
    <scope>NUCLEOTIDE SEQUENCE</scope>
    <source>
        <strain evidence="4">HKST-UBA03</strain>
    </source>
</reference>
<evidence type="ECO:0000259" key="2">
    <source>
        <dbReference type="Pfam" id="PF01935"/>
    </source>
</evidence>
<comment type="caution">
    <text evidence="4">The sequence shown here is derived from an EMBL/GenBank/DDBJ whole genome shotgun (WGS) entry which is preliminary data.</text>
</comment>
<dbReference type="PANTHER" id="PTHR30121:SF6">
    <property type="entry name" value="SLR6007 PROTEIN"/>
    <property type="match status" value="1"/>
</dbReference>
<dbReference type="Pfam" id="PF26449">
    <property type="entry name" value="DUF8128"/>
    <property type="match status" value="1"/>
</dbReference>
<protein>
    <submittedName>
        <fullName evidence="4">DUF87 domain-containing protein</fullName>
    </submittedName>
</protein>
<sequence length="848" mass="96523">MPQFDNLPNKLLSVEESKKRLQQLTNQPTSETSVTNQNNKLNPKSPDEQKASLAESNSDGQEVAKVPKVEDKSTNSITSNPGSTLYWHELWTSLIDKNTINDPQMEKVIMEVSLPQDNEIEALAAEQMYASMIGLGKHPGKVFETLVGLFPKLEILFKNHDDAMSFEIAASEKMIHFWVVCPKQWQEFIERQIHGAYPEAEVFPVKVSGFIPQQGVVKFAEMQVKGKPYYPIRLLEDFETDTISSITSTVSKLDAGERVIIQHLLQPADDSWRKRGQQFVQLAQAPPKGENDHKANIDPKVLEAVSTKVTKPGYRTVIRIYVQSPDAFRAETILNNITGAYDQFSQPHLAAFKANKKKKINAQLVSEFITRSFPRWGNYPILNTLELATIFHFPNQEIKTPRINWLRIRKSAPPTNLPEEGLYLGISEYRNAQVKVRLQRDDRRRHMYIIGQTGSGKTQFLQYMAYQDILNGEGLAFIDPHGDAVEFLLESIPKERAEDVIYFCPSDSERPMGLNILDVKGEEAKHMTVNSFIELLYKLYDPNRTGMVGPQLERAVRNVMLTAMSEPGNTMVEVLRLLTNPKYAEKKIPLIQDPLVKTYWTEQISQTNEFHRSETLGYFVSKFDRFVTEKLMRNIIGQSKSAFDFRDVMDNQKILLVNLSKGKIGEANSSFLGLLLVPRILAAAMSRADMPQEERKDFYLYVDEFQNFSTPDFAEILAEARKYRLNLSVANQYISQINEDIKNAVFGNVGTMCAFRVGADDGEYMEKQFEPVFKQSDLINQSVGEAITRLLIGGQPSRPFSFRTDWPAMQAIPKNEKVASVIKEISRLKYGRDRAIVEREIATRAGFE</sequence>
<evidence type="ECO:0000313" key="5">
    <source>
        <dbReference type="Proteomes" id="UP000751518"/>
    </source>
</evidence>
<dbReference type="InterPro" id="IPR051162">
    <property type="entry name" value="T4SS_component"/>
</dbReference>
<dbReference type="CDD" id="cd01127">
    <property type="entry name" value="TrwB_TraG_TraD_VirD4"/>
    <property type="match status" value="1"/>
</dbReference>
<evidence type="ECO:0000256" key="1">
    <source>
        <dbReference type="SAM" id="MobiDB-lite"/>
    </source>
</evidence>
<feature type="domain" description="Helicase HerA central" evidence="2">
    <location>
        <begin position="431"/>
        <end position="523"/>
    </location>
</feature>
<dbReference type="InterPro" id="IPR002789">
    <property type="entry name" value="HerA_central"/>
</dbReference>
<dbReference type="PANTHER" id="PTHR30121">
    <property type="entry name" value="UNCHARACTERIZED PROTEIN YJGR-RELATED"/>
    <property type="match status" value="1"/>
</dbReference>
<dbReference type="Proteomes" id="UP000751518">
    <property type="component" value="Unassembled WGS sequence"/>
</dbReference>
<gene>
    <name evidence="4" type="ORF">KC614_03410</name>
</gene>
<proteinExistence type="predicted"/>
<dbReference type="AlphaFoldDB" id="A0A955LKT6"/>
<dbReference type="InterPro" id="IPR027417">
    <property type="entry name" value="P-loop_NTPase"/>
</dbReference>
<evidence type="ECO:0000259" key="3">
    <source>
        <dbReference type="Pfam" id="PF26449"/>
    </source>
</evidence>
<feature type="region of interest" description="Disordered" evidence="1">
    <location>
        <begin position="1"/>
        <end position="78"/>
    </location>
</feature>
<accession>A0A955LKT6</accession>
<dbReference type="EMBL" id="JAGQKZ010000029">
    <property type="protein sequence ID" value="MCA9392223.1"/>
    <property type="molecule type" value="Genomic_DNA"/>
</dbReference>
<feature type="domain" description="DUF8128" evidence="3">
    <location>
        <begin position="157"/>
        <end position="405"/>
    </location>
</feature>
<dbReference type="Pfam" id="PF01935">
    <property type="entry name" value="DUF87"/>
    <property type="match status" value="1"/>
</dbReference>
<organism evidence="4 5">
    <name type="scientific">candidate division WWE3 bacterium</name>
    <dbReference type="NCBI Taxonomy" id="2053526"/>
    <lineage>
        <taxon>Bacteria</taxon>
        <taxon>Katanobacteria</taxon>
    </lineage>
</organism>
<dbReference type="InterPro" id="IPR003688">
    <property type="entry name" value="TraG/VirD4"/>
</dbReference>
<evidence type="ECO:0000313" key="4">
    <source>
        <dbReference type="EMBL" id="MCA9392223.1"/>
    </source>
</evidence>
<feature type="compositionally biased region" description="Polar residues" evidence="1">
    <location>
        <begin position="22"/>
        <end position="42"/>
    </location>
</feature>
<reference evidence="4" key="1">
    <citation type="submission" date="2020-04" db="EMBL/GenBank/DDBJ databases">
        <authorList>
            <person name="Zhang T."/>
        </authorList>
    </citation>
    <scope>NUCLEOTIDE SEQUENCE</scope>
    <source>
        <strain evidence="4">HKST-UBA03</strain>
    </source>
</reference>
<dbReference type="Pfam" id="PF02534">
    <property type="entry name" value="T4SS-DNA_transf"/>
    <property type="match status" value="1"/>
</dbReference>
<name>A0A955LKT6_UNCKA</name>
<dbReference type="InterPro" id="IPR058441">
    <property type="entry name" value="DUF8128"/>
</dbReference>
<dbReference type="SUPFAM" id="SSF52540">
    <property type="entry name" value="P-loop containing nucleoside triphosphate hydrolases"/>
    <property type="match status" value="1"/>
</dbReference>
<dbReference type="Gene3D" id="3.40.50.300">
    <property type="entry name" value="P-loop containing nucleotide triphosphate hydrolases"/>
    <property type="match status" value="2"/>
</dbReference>